<evidence type="ECO:0000313" key="5">
    <source>
        <dbReference type="RefSeq" id="XP_013390821.1"/>
    </source>
</evidence>
<dbReference type="GeneID" id="106159162"/>
<gene>
    <name evidence="5" type="primary">LOC106159162</name>
</gene>
<dbReference type="KEGG" id="lak:106159162"/>
<dbReference type="InterPro" id="IPR003599">
    <property type="entry name" value="Ig_sub"/>
</dbReference>
<keyword evidence="4" id="KW-1185">Reference proteome</keyword>
<protein>
    <submittedName>
        <fullName evidence="5">Muscle, skeletal receptor tyrosine protein kinase-like</fullName>
    </submittedName>
</protein>
<keyword evidence="2" id="KW-0732">Signal</keyword>
<proteinExistence type="predicted"/>
<name>A0A1S3HZ22_LINAN</name>
<dbReference type="InParanoid" id="A0A1S3HZ22"/>
<dbReference type="OrthoDB" id="6612025at2759"/>
<dbReference type="GO" id="GO:0007156">
    <property type="term" value="P:homophilic cell adhesion via plasma membrane adhesion molecules"/>
    <property type="evidence" value="ECO:0007669"/>
    <property type="project" value="TreeGrafter"/>
</dbReference>
<feature type="domain" description="Ig-like" evidence="3">
    <location>
        <begin position="21"/>
        <end position="104"/>
    </location>
</feature>
<feature type="signal peptide" evidence="2">
    <location>
        <begin position="1"/>
        <end position="16"/>
    </location>
</feature>
<dbReference type="GO" id="GO:0005886">
    <property type="term" value="C:plasma membrane"/>
    <property type="evidence" value="ECO:0007669"/>
    <property type="project" value="TreeGrafter"/>
</dbReference>
<evidence type="ECO:0000256" key="2">
    <source>
        <dbReference type="SAM" id="SignalP"/>
    </source>
</evidence>
<dbReference type="PANTHER" id="PTHR10075:SF14">
    <property type="entry name" value="CELL ADHESION MOLECULE DSCAM2-RELATED"/>
    <property type="match status" value="1"/>
</dbReference>
<dbReference type="InterPro" id="IPR013783">
    <property type="entry name" value="Ig-like_fold"/>
</dbReference>
<dbReference type="SMART" id="SM00409">
    <property type="entry name" value="IG"/>
    <property type="match status" value="1"/>
</dbReference>
<sequence>MKQLILFFICMKIVASQNVGPVITTSPQNKTVLITSVSQLTLHCAATGNSTVHYSWQKNGTFLHNYGSKYRILPSGTLKIRHLSLRDTGWYRCLASNRQGEVYSPYVLVLVQAPAEIVDGPKDRKVWWGTVVRLQCRTVGNPMPHILWQKNGIPA</sequence>
<feature type="domain" description="Ig-like" evidence="3">
    <location>
        <begin position="105"/>
        <end position="155"/>
    </location>
</feature>
<dbReference type="InterPro" id="IPR007110">
    <property type="entry name" value="Ig-like_dom"/>
</dbReference>
<dbReference type="InterPro" id="IPR003598">
    <property type="entry name" value="Ig_sub2"/>
</dbReference>
<dbReference type="GO" id="GO:0070593">
    <property type="term" value="P:dendrite self-avoidance"/>
    <property type="evidence" value="ECO:0007669"/>
    <property type="project" value="TreeGrafter"/>
</dbReference>
<dbReference type="GO" id="GO:0007411">
    <property type="term" value="P:axon guidance"/>
    <property type="evidence" value="ECO:0007669"/>
    <property type="project" value="TreeGrafter"/>
</dbReference>
<accession>A0A1S3HZ22</accession>
<dbReference type="SUPFAM" id="SSF48726">
    <property type="entry name" value="Immunoglobulin"/>
    <property type="match status" value="2"/>
</dbReference>
<dbReference type="Gene3D" id="2.60.40.10">
    <property type="entry name" value="Immunoglobulins"/>
    <property type="match status" value="2"/>
</dbReference>
<dbReference type="GO" id="GO:0098632">
    <property type="term" value="F:cell-cell adhesion mediator activity"/>
    <property type="evidence" value="ECO:0007669"/>
    <property type="project" value="TreeGrafter"/>
</dbReference>
<feature type="chain" id="PRO_5010270043" evidence="2">
    <location>
        <begin position="17"/>
        <end position="155"/>
    </location>
</feature>
<dbReference type="STRING" id="7574.A0A1S3HZ22"/>
<organism evidence="4 5">
    <name type="scientific">Lingula anatina</name>
    <name type="common">Brachiopod</name>
    <name type="synonym">Lingula unguis</name>
    <dbReference type="NCBI Taxonomy" id="7574"/>
    <lineage>
        <taxon>Eukaryota</taxon>
        <taxon>Metazoa</taxon>
        <taxon>Spiralia</taxon>
        <taxon>Lophotrochozoa</taxon>
        <taxon>Brachiopoda</taxon>
        <taxon>Linguliformea</taxon>
        <taxon>Lingulata</taxon>
        <taxon>Lingulida</taxon>
        <taxon>Linguloidea</taxon>
        <taxon>Lingulidae</taxon>
        <taxon>Lingula</taxon>
    </lineage>
</organism>
<dbReference type="PROSITE" id="PS50835">
    <property type="entry name" value="IG_LIKE"/>
    <property type="match status" value="2"/>
</dbReference>
<evidence type="ECO:0000256" key="1">
    <source>
        <dbReference type="ARBA" id="ARBA00023319"/>
    </source>
</evidence>
<dbReference type="Pfam" id="PF13927">
    <property type="entry name" value="Ig_3"/>
    <property type="match status" value="1"/>
</dbReference>
<evidence type="ECO:0000259" key="3">
    <source>
        <dbReference type="PROSITE" id="PS50835"/>
    </source>
</evidence>
<dbReference type="SMART" id="SM00408">
    <property type="entry name" value="IGc2"/>
    <property type="match status" value="1"/>
</dbReference>
<dbReference type="PANTHER" id="PTHR10075">
    <property type="entry name" value="BASIGIN RELATED"/>
    <property type="match status" value="1"/>
</dbReference>
<dbReference type="RefSeq" id="XP_013390821.1">
    <property type="nucleotide sequence ID" value="XM_013535367.1"/>
</dbReference>
<dbReference type="GO" id="GO:0030424">
    <property type="term" value="C:axon"/>
    <property type="evidence" value="ECO:0007669"/>
    <property type="project" value="TreeGrafter"/>
</dbReference>
<keyword evidence="1" id="KW-0393">Immunoglobulin domain</keyword>
<evidence type="ECO:0000313" key="4">
    <source>
        <dbReference type="Proteomes" id="UP000085678"/>
    </source>
</evidence>
<dbReference type="InterPro" id="IPR036179">
    <property type="entry name" value="Ig-like_dom_sf"/>
</dbReference>
<reference evidence="5" key="1">
    <citation type="submission" date="2025-08" db="UniProtKB">
        <authorList>
            <consortium name="RefSeq"/>
        </authorList>
    </citation>
    <scope>IDENTIFICATION</scope>
    <source>
        <tissue evidence="5">Gonads</tissue>
    </source>
</reference>
<dbReference type="Proteomes" id="UP000085678">
    <property type="component" value="Unplaced"/>
</dbReference>
<dbReference type="AlphaFoldDB" id="A0A1S3HZ22"/>